<keyword evidence="4" id="KW-1185">Reference proteome</keyword>
<accession>I0HTE2</accession>
<reference evidence="3 4" key="1">
    <citation type="journal article" date="2012" name="J. Bacteriol.">
        <title>Complete genome sequence of phototrophic betaproteobacterium Rubrivivax gelatinosus IL144.</title>
        <authorList>
            <person name="Nagashima S."/>
            <person name="Kamimura A."/>
            <person name="Shimizu T."/>
            <person name="Nakamura-isaki S."/>
            <person name="Aono E."/>
            <person name="Sakamoto K."/>
            <person name="Ichikawa N."/>
            <person name="Nakazawa H."/>
            <person name="Sekine M."/>
            <person name="Yamazaki S."/>
            <person name="Fujita N."/>
            <person name="Shimada K."/>
            <person name="Hanada S."/>
            <person name="Nagashima K.V.P."/>
        </authorList>
    </citation>
    <scope>NUCLEOTIDE SEQUENCE [LARGE SCALE GENOMIC DNA]</scope>
    <source>
        <strain evidence="4">NBRC 100245 / IL144</strain>
    </source>
</reference>
<dbReference type="InterPro" id="IPR013538">
    <property type="entry name" value="ASHA1/2-like_C"/>
</dbReference>
<evidence type="ECO:0000313" key="4">
    <source>
        <dbReference type="Proteomes" id="UP000007883"/>
    </source>
</evidence>
<organism evidence="3 4">
    <name type="scientific">Rubrivivax gelatinosus (strain NBRC 100245 / IL144)</name>
    <dbReference type="NCBI Taxonomy" id="983917"/>
    <lineage>
        <taxon>Bacteria</taxon>
        <taxon>Pseudomonadati</taxon>
        <taxon>Pseudomonadota</taxon>
        <taxon>Betaproteobacteria</taxon>
        <taxon>Burkholderiales</taxon>
        <taxon>Sphaerotilaceae</taxon>
        <taxon>Rubrivivax</taxon>
    </lineage>
</organism>
<dbReference type="EMBL" id="AP012320">
    <property type="protein sequence ID" value="BAL96279.1"/>
    <property type="molecule type" value="Genomic_DNA"/>
</dbReference>
<name>I0HTE2_RUBGI</name>
<dbReference type="AlphaFoldDB" id="I0HTE2"/>
<proteinExistence type="inferred from homology"/>
<dbReference type="InterPro" id="IPR023393">
    <property type="entry name" value="START-like_dom_sf"/>
</dbReference>
<dbReference type="Gene3D" id="3.30.530.20">
    <property type="match status" value="1"/>
</dbReference>
<dbReference type="RefSeq" id="WP_014429140.1">
    <property type="nucleotide sequence ID" value="NC_017075.1"/>
</dbReference>
<dbReference type="HOGENOM" id="CLU_108923_6_1_4"/>
<feature type="domain" description="Activator of Hsp90 ATPase homologue 1/2-like C-terminal" evidence="2">
    <location>
        <begin position="25"/>
        <end position="160"/>
    </location>
</feature>
<dbReference type="KEGG" id="rge:RGE_29400"/>
<dbReference type="SUPFAM" id="SSF55961">
    <property type="entry name" value="Bet v1-like"/>
    <property type="match status" value="1"/>
</dbReference>
<protein>
    <recommendedName>
        <fullName evidence="2">Activator of Hsp90 ATPase homologue 1/2-like C-terminal domain-containing protein</fullName>
    </recommendedName>
</protein>
<dbReference type="STRING" id="983917.RGE_29400"/>
<dbReference type="Proteomes" id="UP000007883">
    <property type="component" value="Chromosome"/>
</dbReference>
<gene>
    <name evidence="3" type="ordered locus">RGE_29400</name>
</gene>
<comment type="similarity">
    <text evidence="1">Belongs to the AHA1 family.</text>
</comment>
<dbReference type="PATRIC" id="fig|983917.3.peg.2868"/>
<evidence type="ECO:0000256" key="1">
    <source>
        <dbReference type="ARBA" id="ARBA00006817"/>
    </source>
</evidence>
<evidence type="ECO:0000313" key="3">
    <source>
        <dbReference type="EMBL" id="BAL96279.1"/>
    </source>
</evidence>
<sequence>MTETATPAAAAADDRDLVITRDIAASPAALFRCWTDPALIPRWFCPPPWTVSHAETDPRPGGASLIVMRGPEGQEMPNPGVYLEVVPGRRIVATDAYVRAWEPAAKPFMTLILEFEDLGDGRTRYTATARHWSAEDRETHRRMGFHEGWGIATDQLAALAATL</sequence>
<evidence type="ECO:0000259" key="2">
    <source>
        <dbReference type="Pfam" id="PF08327"/>
    </source>
</evidence>
<dbReference type="CDD" id="cd08896">
    <property type="entry name" value="SRPBCC_CalC_Aha1-like_3"/>
    <property type="match status" value="1"/>
</dbReference>
<dbReference type="eggNOG" id="COG3832">
    <property type="taxonomic scope" value="Bacteria"/>
</dbReference>
<dbReference type="Pfam" id="PF08327">
    <property type="entry name" value="AHSA1"/>
    <property type="match status" value="1"/>
</dbReference>